<feature type="domain" description="Cytochrome c" evidence="6">
    <location>
        <begin position="213"/>
        <end position="303"/>
    </location>
</feature>
<dbReference type="PANTHER" id="PTHR35008">
    <property type="entry name" value="BLL4482 PROTEIN-RELATED"/>
    <property type="match status" value="1"/>
</dbReference>
<protein>
    <submittedName>
        <fullName evidence="7">Cytochrome c family protein</fullName>
    </submittedName>
</protein>
<evidence type="ECO:0000256" key="5">
    <source>
        <dbReference type="SAM" id="Phobius"/>
    </source>
</evidence>
<dbReference type="InterPro" id="IPR051459">
    <property type="entry name" value="Cytochrome_c-type_DH"/>
</dbReference>
<dbReference type="EMBL" id="CACVAQ010000076">
    <property type="protein sequence ID" value="CAA6802425.1"/>
    <property type="molecule type" value="Genomic_DNA"/>
</dbReference>
<evidence type="ECO:0000256" key="4">
    <source>
        <dbReference type="PROSITE-ProRule" id="PRU00433"/>
    </source>
</evidence>
<feature type="transmembrane region" description="Helical" evidence="5">
    <location>
        <begin position="20"/>
        <end position="42"/>
    </location>
</feature>
<evidence type="ECO:0000256" key="1">
    <source>
        <dbReference type="ARBA" id="ARBA00022617"/>
    </source>
</evidence>
<dbReference type="Pfam" id="PF00034">
    <property type="entry name" value="Cytochrom_C"/>
    <property type="match status" value="1"/>
</dbReference>
<keyword evidence="1 4" id="KW-0349">Heme</keyword>
<evidence type="ECO:0000256" key="3">
    <source>
        <dbReference type="ARBA" id="ARBA00023004"/>
    </source>
</evidence>
<dbReference type="PROSITE" id="PS51007">
    <property type="entry name" value="CYTC"/>
    <property type="match status" value="1"/>
</dbReference>
<dbReference type="Gene3D" id="1.10.760.10">
    <property type="entry name" value="Cytochrome c-like domain"/>
    <property type="match status" value="2"/>
</dbReference>
<keyword evidence="5" id="KW-0472">Membrane</keyword>
<keyword evidence="5" id="KW-1133">Transmembrane helix</keyword>
<sequence length="359" mass="39482">MLNKNVLPSVLSKGFNTVSNLSITLVIALLGVLGCGMINNMVTYKSPRARDSASKDAPFKAYSKPRGIVGQNLWKAPSVKSIQKNKEMILYGKELIVNTAKYLGPKGSVKPISNGLNCQNCHLAGGTQPFGNNYGGVASTYPKLRHRPGKIVDIPERINACFQRSLNGSPLPLNSTELKAMVAYMKWLGKGVPKGIKPKGAGLYKIAYLNRAASPEKGKVVYLKHCERCHGSNGEGLLKAAGISYKYPPLWGANSYNISAGLYRVGKFARFIKTNMPYGTSFKNIVLSDEEAWDIAAYVNTKPHPTKKFKEDWATNLINKPLDAPFGPYVDEFTEKEHKYGPYPPIQKAIQKLKKTDVI</sequence>
<name>A0A6S6SHK5_9BACT</name>
<accession>A0A6S6SHK5</accession>
<reference evidence="7" key="1">
    <citation type="submission" date="2020-01" db="EMBL/GenBank/DDBJ databases">
        <authorList>
            <person name="Meier V. D."/>
            <person name="Meier V D."/>
        </authorList>
    </citation>
    <scope>NUCLEOTIDE SEQUENCE</scope>
    <source>
        <strain evidence="7">HLG_WM_MAG_10</strain>
    </source>
</reference>
<dbReference type="GO" id="GO:0020037">
    <property type="term" value="F:heme binding"/>
    <property type="evidence" value="ECO:0007669"/>
    <property type="project" value="InterPro"/>
</dbReference>
<dbReference type="GO" id="GO:0046872">
    <property type="term" value="F:metal ion binding"/>
    <property type="evidence" value="ECO:0007669"/>
    <property type="project" value="UniProtKB-KW"/>
</dbReference>
<dbReference type="PANTHER" id="PTHR35008:SF9">
    <property type="entry name" value="CYTOCHROME C DOMAIN-CONTAINING PROTEIN"/>
    <property type="match status" value="1"/>
</dbReference>
<dbReference type="GO" id="GO:0009055">
    <property type="term" value="F:electron transfer activity"/>
    <property type="evidence" value="ECO:0007669"/>
    <property type="project" value="InterPro"/>
</dbReference>
<dbReference type="SUPFAM" id="SSF46626">
    <property type="entry name" value="Cytochrome c"/>
    <property type="match status" value="2"/>
</dbReference>
<gene>
    <name evidence="7" type="ORF">HELGO_WM32081</name>
</gene>
<evidence type="ECO:0000259" key="6">
    <source>
        <dbReference type="PROSITE" id="PS51007"/>
    </source>
</evidence>
<organism evidence="7">
    <name type="scientific">uncultured Aureispira sp</name>
    <dbReference type="NCBI Taxonomy" id="1331704"/>
    <lineage>
        <taxon>Bacteria</taxon>
        <taxon>Pseudomonadati</taxon>
        <taxon>Bacteroidota</taxon>
        <taxon>Saprospiria</taxon>
        <taxon>Saprospirales</taxon>
        <taxon>Saprospiraceae</taxon>
        <taxon>Aureispira</taxon>
        <taxon>environmental samples</taxon>
    </lineage>
</organism>
<proteinExistence type="predicted"/>
<dbReference type="Pfam" id="PF21342">
    <property type="entry name" value="SoxA-TsdA_cyt-c"/>
    <property type="match status" value="1"/>
</dbReference>
<dbReference type="AlphaFoldDB" id="A0A6S6SHK5"/>
<evidence type="ECO:0000256" key="2">
    <source>
        <dbReference type="ARBA" id="ARBA00022723"/>
    </source>
</evidence>
<keyword evidence="2 4" id="KW-0479">Metal-binding</keyword>
<dbReference type="InterPro" id="IPR009056">
    <property type="entry name" value="Cyt_c-like_dom"/>
</dbReference>
<dbReference type="InterPro" id="IPR036909">
    <property type="entry name" value="Cyt_c-like_dom_sf"/>
</dbReference>
<keyword evidence="3 4" id="KW-0408">Iron</keyword>
<dbReference type="PROSITE" id="PS51257">
    <property type="entry name" value="PROKAR_LIPOPROTEIN"/>
    <property type="match status" value="1"/>
</dbReference>
<keyword evidence="5" id="KW-0812">Transmembrane</keyword>
<evidence type="ECO:0000313" key="7">
    <source>
        <dbReference type="EMBL" id="CAA6802425.1"/>
    </source>
</evidence>